<comment type="similarity">
    <text evidence="1">Belongs to the TCAB1 family.</text>
</comment>
<dbReference type="PANTHER" id="PTHR13211:SF0">
    <property type="entry name" value="TELOMERASE CAJAL BODY PROTEIN 1"/>
    <property type="match status" value="1"/>
</dbReference>
<protein>
    <recommendedName>
        <fullName evidence="2">WD repeat-containing protein 79</fullName>
    </recommendedName>
</protein>
<name>A0A8B8GAR9_9HEMI</name>
<reference evidence="4" key="1">
    <citation type="submission" date="2025-08" db="UniProtKB">
        <authorList>
            <consortium name="RefSeq"/>
        </authorList>
    </citation>
    <scope>IDENTIFICATION</scope>
    <source>
        <tissue evidence="4">Whole body</tissue>
    </source>
</reference>
<organism evidence="3 4">
    <name type="scientific">Sipha flava</name>
    <name type="common">yellow sugarcane aphid</name>
    <dbReference type="NCBI Taxonomy" id="143950"/>
    <lineage>
        <taxon>Eukaryota</taxon>
        <taxon>Metazoa</taxon>
        <taxon>Ecdysozoa</taxon>
        <taxon>Arthropoda</taxon>
        <taxon>Hexapoda</taxon>
        <taxon>Insecta</taxon>
        <taxon>Pterygota</taxon>
        <taxon>Neoptera</taxon>
        <taxon>Paraneoptera</taxon>
        <taxon>Hemiptera</taxon>
        <taxon>Sternorrhyncha</taxon>
        <taxon>Aphidomorpha</taxon>
        <taxon>Aphidoidea</taxon>
        <taxon>Aphididae</taxon>
        <taxon>Sipha</taxon>
    </lineage>
</organism>
<dbReference type="PANTHER" id="PTHR13211">
    <property type="entry name" value="TELOMERASE CAJAL BODY PROTEIN 1"/>
    <property type="match status" value="1"/>
</dbReference>
<dbReference type="RefSeq" id="XP_025419865.1">
    <property type="nucleotide sequence ID" value="XM_025564080.1"/>
</dbReference>
<evidence type="ECO:0000313" key="4">
    <source>
        <dbReference type="RefSeq" id="XP_025419865.1"/>
    </source>
</evidence>
<accession>A0A8B8GAR9</accession>
<sequence length="427" mass="48920">MVQIMYLKILSQFMIWYVQMISSQMNNSYCYLMCLWRSKFSKMMLVIDSSMDTQEKIMDIYQPVHYKSLKLLCSCSDDFLVDDKDFQQCLKGCKWSPDGLSILTNSEDRKLRIFNIETDEIKQCTKINKVNQIKEGGTIYDYVWYPKTVMTENENVNLILSTSNRSPIHLWNAKDGHLEATYRVYDHVDEVAHVNSLCFNWSGEEIYCGSYGKLNIFRTDRPGREFSEISTKKDLHRSIISTIAMNPVDKSIFAVGTYNKDIGVYGGNQLMYILRGHKSGITQLQFSPDGLKLYSGSRKGDNDIVCWDLRNVGQTLYSAERTVTTNQRICFDISSDGQYLVSGNCTGDVSTWKLDQNIEMPEGVECVLALNSKIPAHNDCVNGVSLHPTHPWLATTSGQRHNETDDDDDDEHILHTTDVSLKLWKII</sequence>
<dbReference type="GO" id="GO:0003723">
    <property type="term" value="F:RNA binding"/>
    <property type="evidence" value="ECO:0007669"/>
    <property type="project" value="TreeGrafter"/>
</dbReference>
<dbReference type="Gene3D" id="2.130.10.10">
    <property type="entry name" value="YVTN repeat-like/Quinoprotein amine dehydrogenase"/>
    <property type="match status" value="1"/>
</dbReference>
<dbReference type="InterPro" id="IPR051150">
    <property type="entry name" value="SWT21/TCAB1_mRNA_Telomere"/>
</dbReference>
<keyword evidence="3" id="KW-1185">Reference proteome</keyword>
<dbReference type="GO" id="GO:0030576">
    <property type="term" value="P:Cajal body organization"/>
    <property type="evidence" value="ECO:0007669"/>
    <property type="project" value="TreeGrafter"/>
</dbReference>
<evidence type="ECO:0000256" key="1">
    <source>
        <dbReference type="ARBA" id="ARBA00038279"/>
    </source>
</evidence>
<dbReference type="CTD" id="33865"/>
<dbReference type="SMART" id="SM00320">
    <property type="entry name" value="WD40"/>
    <property type="match status" value="6"/>
</dbReference>
<dbReference type="InterPro" id="IPR001680">
    <property type="entry name" value="WD40_rpt"/>
</dbReference>
<dbReference type="InterPro" id="IPR015943">
    <property type="entry name" value="WD40/YVTN_repeat-like_dom_sf"/>
</dbReference>
<dbReference type="InterPro" id="IPR036322">
    <property type="entry name" value="WD40_repeat_dom_sf"/>
</dbReference>
<dbReference type="GO" id="GO:0015030">
    <property type="term" value="C:Cajal body"/>
    <property type="evidence" value="ECO:0007669"/>
    <property type="project" value="TreeGrafter"/>
</dbReference>
<gene>
    <name evidence="4" type="primary">LOC112690143</name>
</gene>
<dbReference type="OrthoDB" id="239865at2759"/>
<evidence type="ECO:0000256" key="2">
    <source>
        <dbReference type="ARBA" id="ARBA00041558"/>
    </source>
</evidence>
<dbReference type="GeneID" id="112690143"/>
<proteinExistence type="inferred from homology"/>
<dbReference type="SUPFAM" id="SSF50978">
    <property type="entry name" value="WD40 repeat-like"/>
    <property type="match status" value="1"/>
</dbReference>
<dbReference type="Proteomes" id="UP000694846">
    <property type="component" value="Unplaced"/>
</dbReference>
<dbReference type="AlphaFoldDB" id="A0A8B8GAR9"/>
<evidence type="ECO:0000313" key="3">
    <source>
        <dbReference type="Proteomes" id="UP000694846"/>
    </source>
</evidence>
<dbReference type="Pfam" id="PF00400">
    <property type="entry name" value="WD40"/>
    <property type="match status" value="3"/>
</dbReference>